<dbReference type="InterPro" id="IPR005116">
    <property type="entry name" value="Transp-assoc_OB_typ1"/>
</dbReference>
<evidence type="ECO:0000259" key="10">
    <source>
        <dbReference type="PROSITE" id="PS50893"/>
    </source>
</evidence>
<accession>A0A811G167</accession>
<evidence type="ECO:0000313" key="13">
    <source>
        <dbReference type="Proteomes" id="UP000480222"/>
    </source>
</evidence>
<feature type="transmembrane region" description="Helical" evidence="9">
    <location>
        <begin position="20"/>
        <end position="39"/>
    </location>
</feature>
<dbReference type="InterPro" id="IPR035906">
    <property type="entry name" value="MetI-like_sf"/>
</dbReference>
<gene>
    <name evidence="12" type="ORF">CIP107547_00600</name>
</gene>
<dbReference type="Gene3D" id="1.10.3720.10">
    <property type="entry name" value="MetI-like"/>
    <property type="match status" value="1"/>
</dbReference>
<comment type="subcellular location">
    <subcellularLocation>
        <location evidence="1 9">Cell membrane</location>
        <topology evidence="1 9">Multi-pass membrane protein</topology>
    </subcellularLocation>
</comment>
<organism evidence="12 13">
    <name type="scientific">Corynebacterium diphtheriae</name>
    <dbReference type="NCBI Taxonomy" id="1717"/>
    <lineage>
        <taxon>Bacteria</taxon>
        <taxon>Bacillati</taxon>
        <taxon>Actinomycetota</taxon>
        <taxon>Actinomycetes</taxon>
        <taxon>Mycobacteriales</taxon>
        <taxon>Corynebacteriaceae</taxon>
        <taxon>Corynebacterium</taxon>
    </lineage>
</organism>
<evidence type="ECO:0000313" key="12">
    <source>
        <dbReference type="EMBL" id="CAB0587946.1"/>
    </source>
</evidence>
<sequence>MNKTITNPHSAVIKMPAPILVLAVIGVAIIIVPLVSIWYRINITDIPRLLRLPDTQQLLAISLSSAIWSTIISVSVGVPLALAISGFKRGGTVIRLLVFLPLALPPVVAGLALSAAIGRRGIFAPVLEIFNIEFAFTFSGVVASHVFISLPFVVVAVDSAFRQLNKEVIYSATSIGMSYFEIIRKIIFPTLIPAISTGAGLAYARSLGEFGTTLTFAGSLPGTTRTMPIGIYLEREINPEAAYALAAILILCALGALLISVCCTFLFTTGKKSPDLVAIDPIDIPRLRELSRPSTSLSSPLLLKTNRTTVSFQPQETTAIIGPNGSGKTTLLGLISGKLQGAELSEGTTVLSDMSPQKRSIVMLTQSPSLPPQSTVLGAVTMATRDRHHAMELLTAAGLRRLGSVRCCNLSGGQAAQVGLVRALAARPRVLLLDEPLAAIDIAQAHMWRSFLQAAAHDRTCLVVSHDPFDVSAIASTIVVVDQGIAIAAGPTDKVLAEPAHEFVAEFAGVNVISGQVLAVDNTIATLAIGTITLQGVTSAKINVHAEAKALFSPDAVTLTTRNQPDAVSSAQNHFVSTILGMTSHGAVTVVTLAVENAAKIRVPLTTISARSLDLAVNQTVFCSIKTMAIKIVES</sequence>
<dbReference type="SMART" id="SM00382">
    <property type="entry name" value="AAA"/>
    <property type="match status" value="1"/>
</dbReference>
<dbReference type="Gene3D" id="2.40.50.100">
    <property type="match status" value="1"/>
</dbReference>
<dbReference type="InterPro" id="IPR027417">
    <property type="entry name" value="P-loop_NTPase"/>
</dbReference>
<dbReference type="EMBL" id="CADDAV010000008">
    <property type="protein sequence ID" value="CAB0587946.1"/>
    <property type="molecule type" value="Genomic_DNA"/>
</dbReference>
<keyword evidence="2 9" id="KW-0813">Transport</keyword>
<feature type="transmembrane region" description="Helical" evidence="9">
    <location>
        <begin position="242"/>
        <end position="267"/>
    </location>
</feature>
<dbReference type="InterPro" id="IPR008995">
    <property type="entry name" value="Mo/tungstate-bd_C_term_dom"/>
</dbReference>
<proteinExistence type="inferred from homology"/>
<dbReference type="CDD" id="cd06261">
    <property type="entry name" value="TM_PBP2"/>
    <property type="match status" value="1"/>
</dbReference>
<dbReference type="InterPro" id="IPR003439">
    <property type="entry name" value="ABC_transporter-like_ATP-bd"/>
</dbReference>
<dbReference type="Gene3D" id="3.40.50.300">
    <property type="entry name" value="P-loop containing nucleotide triphosphate hydrolases"/>
    <property type="match status" value="1"/>
</dbReference>
<dbReference type="Pfam" id="PF00528">
    <property type="entry name" value="BPD_transp_1"/>
    <property type="match status" value="1"/>
</dbReference>
<dbReference type="Pfam" id="PF00005">
    <property type="entry name" value="ABC_tran"/>
    <property type="match status" value="1"/>
</dbReference>
<keyword evidence="12" id="KW-0378">Hydrolase</keyword>
<dbReference type="GO" id="GO:0055085">
    <property type="term" value="P:transmembrane transport"/>
    <property type="evidence" value="ECO:0007669"/>
    <property type="project" value="InterPro"/>
</dbReference>
<keyword evidence="5" id="KW-0547">Nucleotide-binding</keyword>
<evidence type="ECO:0000256" key="2">
    <source>
        <dbReference type="ARBA" id="ARBA00022448"/>
    </source>
</evidence>
<dbReference type="InterPro" id="IPR003593">
    <property type="entry name" value="AAA+_ATPase"/>
</dbReference>
<evidence type="ECO:0000256" key="6">
    <source>
        <dbReference type="ARBA" id="ARBA00022840"/>
    </source>
</evidence>
<feature type="transmembrane region" description="Helical" evidence="9">
    <location>
        <begin position="137"/>
        <end position="161"/>
    </location>
</feature>
<dbReference type="SUPFAM" id="SSF52540">
    <property type="entry name" value="P-loop containing nucleoside triphosphate hydrolases"/>
    <property type="match status" value="1"/>
</dbReference>
<evidence type="ECO:0000256" key="3">
    <source>
        <dbReference type="ARBA" id="ARBA00022475"/>
    </source>
</evidence>
<keyword evidence="4 9" id="KW-0812">Transmembrane</keyword>
<dbReference type="PANTHER" id="PTHR30183">
    <property type="entry name" value="MOLYBDENUM TRANSPORT SYSTEM PERMEASE PROTEIN MODB"/>
    <property type="match status" value="1"/>
</dbReference>
<dbReference type="Pfam" id="PF03459">
    <property type="entry name" value="TOBE"/>
    <property type="match status" value="1"/>
</dbReference>
<dbReference type="PANTHER" id="PTHR30183:SF3">
    <property type="entry name" value="MOLYBDENUM TRANSPORT SYSTEM PERMEASE PROTEIN MODB"/>
    <property type="match status" value="1"/>
</dbReference>
<evidence type="ECO:0000259" key="11">
    <source>
        <dbReference type="PROSITE" id="PS50928"/>
    </source>
</evidence>
<dbReference type="GO" id="GO:0005524">
    <property type="term" value="F:ATP binding"/>
    <property type="evidence" value="ECO:0007669"/>
    <property type="project" value="UniProtKB-KW"/>
</dbReference>
<feature type="transmembrane region" description="Helical" evidence="9">
    <location>
        <begin position="96"/>
        <end position="117"/>
    </location>
</feature>
<dbReference type="SUPFAM" id="SSF161098">
    <property type="entry name" value="MetI-like"/>
    <property type="match status" value="1"/>
</dbReference>
<evidence type="ECO:0000256" key="8">
    <source>
        <dbReference type="ARBA" id="ARBA00023136"/>
    </source>
</evidence>
<comment type="caution">
    <text evidence="12">The sequence shown here is derived from an EMBL/GenBank/DDBJ whole genome shotgun (WGS) entry which is preliminary data.</text>
</comment>
<protein>
    <submittedName>
        <fullName evidence="12">Molybdenum ABC transporter ATP-binding protein</fullName>
        <ecNumber evidence="12">3.6.3.29</ecNumber>
    </submittedName>
</protein>
<evidence type="ECO:0000256" key="1">
    <source>
        <dbReference type="ARBA" id="ARBA00004651"/>
    </source>
</evidence>
<keyword evidence="8 9" id="KW-0472">Membrane</keyword>
<name>A0A811G167_CORDP</name>
<keyword evidence="6 12" id="KW-0067">ATP-binding</keyword>
<feature type="domain" description="ABC transporter" evidence="10">
    <location>
        <begin position="285"/>
        <end position="508"/>
    </location>
</feature>
<dbReference type="AlphaFoldDB" id="A0A811G167"/>
<dbReference type="PROSITE" id="PS50893">
    <property type="entry name" value="ABC_TRANSPORTER_2"/>
    <property type="match status" value="1"/>
</dbReference>
<dbReference type="PROSITE" id="PS50928">
    <property type="entry name" value="ABC_TM1"/>
    <property type="match status" value="1"/>
</dbReference>
<dbReference type="GO" id="GO:0005886">
    <property type="term" value="C:plasma membrane"/>
    <property type="evidence" value="ECO:0007669"/>
    <property type="project" value="UniProtKB-SubCell"/>
</dbReference>
<keyword evidence="3" id="KW-1003">Cell membrane</keyword>
<dbReference type="Proteomes" id="UP000480222">
    <property type="component" value="Unassembled WGS sequence"/>
</dbReference>
<dbReference type="EC" id="3.6.3.29" evidence="12"/>
<comment type="similarity">
    <text evidence="9">Belongs to the binding-protein-dependent transport system permease family.</text>
</comment>
<dbReference type="SUPFAM" id="SSF50331">
    <property type="entry name" value="MOP-like"/>
    <property type="match status" value="1"/>
</dbReference>
<keyword evidence="7 9" id="KW-1133">Transmembrane helix</keyword>
<evidence type="ECO:0000256" key="9">
    <source>
        <dbReference type="RuleBase" id="RU363032"/>
    </source>
</evidence>
<evidence type="ECO:0000256" key="4">
    <source>
        <dbReference type="ARBA" id="ARBA00022692"/>
    </source>
</evidence>
<feature type="transmembrane region" description="Helical" evidence="9">
    <location>
        <begin position="59"/>
        <end position="84"/>
    </location>
</feature>
<dbReference type="GO" id="GO:0016887">
    <property type="term" value="F:ATP hydrolysis activity"/>
    <property type="evidence" value="ECO:0007669"/>
    <property type="project" value="InterPro"/>
</dbReference>
<feature type="domain" description="ABC transmembrane type-1" evidence="11">
    <location>
        <begin position="59"/>
        <end position="260"/>
    </location>
</feature>
<evidence type="ECO:0000256" key="5">
    <source>
        <dbReference type="ARBA" id="ARBA00022741"/>
    </source>
</evidence>
<reference evidence="12 13" key="1">
    <citation type="submission" date="2020-02" db="EMBL/GenBank/DDBJ databases">
        <authorList>
            <person name="Brisse S."/>
        </authorList>
    </citation>
    <scope>NUCLEOTIDE SEQUENCE [LARGE SCALE GENOMIC DNA]</scope>
    <source>
        <strain evidence="12">CIP107547</strain>
    </source>
</reference>
<evidence type="ECO:0000256" key="7">
    <source>
        <dbReference type="ARBA" id="ARBA00022989"/>
    </source>
</evidence>
<dbReference type="RefSeq" id="WP_014310001.1">
    <property type="nucleotide sequence ID" value="NZ_CP039522.1"/>
</dbReference>
<dbReference type="InterPro" id="IPR000515">
    <property type="entry name" value="MetI-like"/>
</dbReference>